<evidence type="ECO:0000313" key="10">
    <source>
        <dbReference type="Proteomes" id="UP001501510"/>
    </source>
</evidence>
<keyword evidence="4 7" id="KW-1133">Transmembrane helix</keyword>
<evidence type="ECO:0000256" key="7">
    <source>
        <dbReference type="SAM" id="Phobius"/>
    </source>
</evidence>
<comment type="caution">
    <text evidence="9">The sequence shown here is derived from an EMBL/GenBank/DDBJ whole genome shotgun (WGS) entry which is preliminary data.</text>
</comment>
<feature type="transmembrane region" description="Helical" evidence="7">
    <location>
        <begin position="116"/>
        <end position="135"/>
    </location>
</feature>
<evidence type="ECO:0000256" key="3">
    <source>
        <dbReference type="ARBA" id="ARBA00022692"/>
    </source>
</evidence>
<evidence type="ECO:0000256" key="2">
    <source>
        <dbReference type="ARBA" id="ARBA00022475"/>
    </source>
</evidence>
<evidence type="ECO:0000313" key="9">
    <source>
        <dbReference type="EMBL" id="GAA0745992.1"/>
    </source>
</evidence>
<protein>
    <submittedName>
        <fullName evidence="9">Threonine/serine exporter family protein</fullName>
    </submittedName>
</protein>
<evidence type="ECO:0000259" key="8">
    <source>
        <dbReference type="Pfam" id="PF06738"/>
    </source>
</evidence>
<dbReference type="EMBL" id="BAAACG010000019">
    <property type="protein sequence ID" value="GAA0745992.1"/>
    <property type="molecule type" value="Genomic_DNA"/>
</dbReference>
<feature type="transmembrane region" description="Helical" evidence="7">
    <location>
        <begin position="192"/>
        <end position="213"/>
    </location>
</feature>
<name>A0ABP3V3J4_9CLOT</name>
<gene>
    <name evidence="9" type="ORF">GCM10008906_33030</name>
</gene>
<accession>A0ABP3V3J4</accession>
<evidence type="ECO:0000256" key="4">
    <source>
        <dbReference type="ARBA" id="ARBA00022989"/>
    </source>
</evidence>
<evidence type="ECO:0000256" key="6">
    <source>
        <dbReference type="ARBA" id="ARBA00034125"/>
    </source>
</evidence>
<dbReference type="InterPro" id="IPR010619">
    <property type="entry name" value="ThrE-like_N"/>
</dbReference>
<dbReference type="PANTHER" id="PTHR34390">
    <property type="entry name" value="UPF0442 PROTEIN YJJB-RELATED"/>
    <property type="match status" value="1"/>
</dbReference>
<comment type="subcellular location">
    <subcellularLocation>
        <location evidence="1">Cell membrane</location>
        <topology evidence="1">Multi-pass membrane protein</topology>
    </subcellularLocation>
</comment>
<dbReference type="RefSeq" id="WP_343763417.1">
    <property type="nucleotide sequence ID" value="NZ_BAAACG010000019.1"/>
</dbReference>
<evidence type="ECO:0000256" key="1">
    <source>
        <dbReference type="ARBA" id="ARBA00004651"/>
    </source>
</evidence>
<feature type="transmembrane region" description="Helical" evidence="7">
    <location>
        <begin position="225"/>
        <end position="250"/>
    </location>
</feature>
<feature type="transmembrane region" description="Helical" evidence="7">
    <location>
        <begin position="141"/>
        <end position="158"/>
    </location>
</feature>
<proteinExistence type="inferred from homology"/>
<feature type="transmembrane region" description="Helical" evidence="7">
    <location>
        <begin position="165"/>
        <end position="186"/>
    </location>
</feature>
<keyword evidence="5 7" id="KW-0472">Membrane</keyword>
<dbReference type="Proteomes" id="UP001501510">
    <property type="component" value="Unassembled WGS sequence"/>
</dbReference>
<keyword evidence="10" id="KW-1185">Reference proteome</keyword>
<evidence type="ECO:0000256" key="5">
    <source>
        <dbReference type="ARBA" id="ARBA00023136"/>
    </source>
</evidence>
<dbReference type="InterPro" id="IPR050539">
    <property type="entry name" value="ThrE_Dicarb/AminoAcid_Exp"/>
</dbReference>
<reference evidence="10" key="1">
    <citation type="journal article" date="2019" name="Int. J. Syst. Evol. Microbiol.">
        <title>The Global Catalogue of Microorganisms (GCM) 10K type strain sequencing project: providing services to taxonomists for standard genome sequencing and annotation.</title>
        <authorList>
            <consortium name="The Broad Institute Genomics Platform"/>
            <consortium name="The Broad Institute Genome Sequencing Center for Infectious Disease"/>
            <person name="Wu L."/>
            <person name="Ma J."/>
        </authorList>
    </citation>
    <scope>NUCLEOTIDE SEQUENCE [LARGE SCALE GENOMIC DNA]</scope>
    <source>
        <strain evidence="10">JCM 1407</strain>
    </source>
</reference>
<organism evidence="9 10">
    <name type="scientific">Clostridium oceanicum</name>
    <dbReference type="NCBI Taxonomy" id="1543"/>
    <lineage>
        <taxon>Bacteria</taxon>
        <taxon>Bacillati</taxon>
        <taxon>Bacillota</taxon>
        <taxon>Clostridia</taxon>
        <taxon>Eubacteriales</taxon>
        <taxon>Clostridiaceae</taxon>
        <taxon>Clostridium</taxon>
    </lineage>
</organism>
<keyword evidence="3 7" id="KW-0812">Transmembrane</keyword>
<dbReference type="Pfam" id="PF06738">
    <property type="entry name" value="ThrE"/>
    <property type="match status" value="1"/>
</dbReference>
<feature type="domain" description="Threonine/serine exporter-like N-terminal" evidence="8">
    <location>
        <begin position="8"/>
        <end position="248"/>
    </location>
</feature>
<keyword evidence="2" id="KW-1003">Cell membrane</keyword>
<comment type="similarity">
    <text evidence="6">Belongs to the ThrE exporter (TC 2.A.79) family.</text>
</comment>
<dbReference type="PANTHER" id="PTHR34390:SF2">
    <property type="entry name" value="SUCCINATE TRANSPORTER SUBUNIT YJJP-RELATED"/>
    <property type="match status" value="1"/>
</dbReference>
<sequence>MNTNRVIRVALEAGKLILENGGETYRAEETMSRICSAYDIPNSENYVSPTVIITSVITNKGKPISLTKRIKYRTVNLDKIDKINNLSRNIKINNLTLDEVEEYLEYINNENKTYSFNLNILFSCLISSFFTLLFGGNGNDFVISFIVGALLQLNLVFLKYVSANVFFTNLVGGFTVALGSIIGHLIIPNTNIDKIIIGSIMILVPGIAIVNAIRDTISGDLISGIIRAVEAFLIAIAIAVGTGTVLKVFYMVSGGINL</sequence>